<comment type="caution">
    <text evidence="1">The sequence shown here is derived from an EMBL/GenBank/DDBJ whole genome shotgun (WGS) entry which is preliminary data.</text>
</comment>
<sequence>MIDRHPWCFALKDDLCLFIELGALLDVGRLLGLLHQIVEFLVAPLRTVVATDGIAAEQRVKEVVRIAVVAGPAEDGRTVAVLGGGELQVLGPVIGDDLDLDADLGQICLHQLGSAARVQHVRTRNRHSPDLHAETLDASLFKQLLGFFRVVGVVLHFLVVGPHGRRDRVGCNLTRTLEDGVDDGLLVDGHVDRLAHFDLVERCDQRVVSEVGNVQTGLLKNLEVLVGLEVLDVSSVRVRHDVAFAGLQLLRADGCVRRDRKDEIVDLFLALEVGFVCLVADNGIRLVGNEGERAGAQRLLVHLLHLLVGLQLVCIFLRQDRAEVHGQIGEERRFRAVQHELHGQVIDLLDRLDQLGEAHAVGVFIRTAGDILGPGAVCADLAPDGEDDVIGVQVARRRKEIGGLELHALAELERIFLAIGGNGPAFGKARLDLGATVLEFDETAVDRTR</sequence>
<evidence type="ECO:0000313" key="2">
    <source>
        <dbReference type="Proteomes" id="UP000012429"/>
    </source>
</evidence>
<reference evidence="1 2" key="1">
    <citation type="journal article" date="2012" name="BMC Genomics">
        <title>Genomic basis of broad host range and environmental adaptability of Rhizobium tropici CIAT 899 and Rhizobium sp. PRF 81 which are used in inoculants for common bean (Phaseolus vulgaris L.).</title>
        <authorList>
            <person name="Ormeno-Orrillo E."/>
            <person name="Menna P."/>
            <person name="Almeida L.G."/>
            <person name="Ollero F.J."/>
            <person name="Nicolas M.F."/>
            <person name="Pains Rodrigues E."/>
            <person name="Shigueyoshi Nakatani A."/>
            <person name="Silva Batista J.S."/>
            <person name="Oliveira Chueire L.M."/>
            <person name="Souza R.C."/>
            <person name="Ribeiro Vasconcelos A.T."/>
            <person name="Megias M."/>
            <person name="Hungria M."/>
            <person name="Martinez-Romero E."/>
        </authorList>
    </citation>
    <scope>NUCLEOTIDE SEQUENCE [LARGE SCALE GENOMIC DNA]</scope>
    <source>
        <strain evidence="1 2">PRF 81</strain>
    </source>
</reference>
<name>N6UFE0_9HYPH</name>
<accession>N6UFE0</accession>
<evidence type="ECO:0008006" key="3">
    <source>
        <dbReference type="Google" id="ProtNLM"/>
    </source>
</evidence>
<gene>
    <name evidence="1" type="ORF">RHSP_10882</name>
</gene>
<protein>
    <recommendedName>
        <fullName evidence="3">NAD-specific glutamate dehydrogenase</fullName>
    </recommendedName>
</protein>
<proteinExistence type="predicted"/>
<organism evidence="1 2">
    <name type="scientific">Rhizobium freirei PRF 81</name>
    <dbReference type="NCBI Taxonomy" id="363754"/>
    <lineage>
        <taxon>Bacteria</taxon>
        <taxon>Pseudomonadati</taxon>
        <taxon>Pseudomonadota</taxon>
        <taxon>Alphaproteobacteria</taxon>
        <taxon>Hyphomicrobiales</taxon>
        <taxon>Rhizobiaceae</taxon>
        <taxon>Rhizobium/Agrobacterium group</taxon>
        <taxon>Rhizobium</taxon>
    </lineage>
</organism>
<dbReference type="Proteomes" id="UP000012429">
    <property type="component" value="Unassembled WGS sequence"/>
</dbReference>
<keyword evidence="2" id="KW-1185">Reference proteome</keyword>
<dbReference type="EMBL" id="AQHN01000011">
    <property type="protein sequence ID" value="ENN88888.1"/>
    <property type="molecule type" value="Genomic_DNA"/>
</dbReference>
<evidence type="ECO:0000313" key="1">
    <source>
        <dbReference type="EMBL" id="ENN88888.1"/>
    </source>
</evidence>
<dbReference type="AlphaFoldDB" id="N6UFE0"/>